<evidence type="ECO:0000313" key="8">
    <source>
        <dbReference type="Proteomes" id="UP000647491"/>
    </source>
</evidence>
<dbReference type="PROSITE" id="PS51257">
    <property type="entry name" value="PROKAR_LIPOPROTEIN"/>
    <property type="match status" value="1"/>
</dbReference>
<dbReference type="Gene3D" id="3.40.190.10">
    <property type="entry name" value="Periplasmic binding protein-like II"/>
    <property type="match status" value="1"/>
</dbReference>
<dbReference type="InterPro" id="IPR000914">
    <property type="entry name" value="SBP_5_dom"/>
</dbReference>
<keyword evidence="3 5" id="KW-0732">Signal</keyword>
<evidence type="ECO:0000256" key="1">
    <source>
        <dbReference type="ARBA" id="ARBA00005695"/>
    </source>
</evidence>
<sequence length="532" mass="57953">MRKKQMRRLASALALTMAAGLFTGCGSPAPKEGESASAETEKTEAGESQEAGKTEDSSAAAKDTLIIATANETPSMTTHLHNATAGDYLNTMTHDRLFSTGDDLSPQPSLCESYEIVSDTEWLFHLRKGVKFHNGQEMKARDVKASLDLCKESPQVSQYGQSTGTVEIVDDYTIKITTDGPQSGLLYDLCHHGNAVLPADLIESGHDFNKEPIGTGPYKLVEWKKGESIEYEAFEDYWGGVAPIKHVIWKVIPEGSSRTMALETGEVDLVVDVETTDLTRLMEDPDLEVFNEAGTTHQWMMVNNEIAPFNNADFRRAIASAIDKEAVIQVSLQGTGSVSDSMLPGCFNGVTDTGAMTYDVEKAKEYFAASGLDPADCGFAIICSDDMKLRQGQVIQSCLKENLGIETTLESMDLATYLDVTATGDYQAAIGNYTASSVLAFSQGVYHSMSINGSNKTRLNNPEIDALIEKVQATLDPEENEKAVTELSDAINELCPQAPLFVRNNIRAYKKGLKGFNINAAGSTYYHKMSWE</sequence>
<reference evidence="7 8" key="1">
    <citation type="submission" date="2020-08" db="EMBL/GenBank/DDBJ databases">
        <title>Genome public.</title>
        <authorList>
            <person name="Liu C."/>
            <person name="Sun Q."/>
        </authorList>
    </citation>
    <scope>NUCLEOTIDE SEQUENCE [LARGE SCALE GENOMIC DNA]</scope>
    <source>
        <strain evidence="7 8">BX10</strain>
    </source>
</reference>
<dbReference type="PANTHER" id="PTHR30290:SF9">
    <property type="entry name" value="OLIGOPEPTIDE-BINDING PROTEIN APPA"/>
    <property type="match status" value="1"/>
</dbReference>
<dbReference type="PANTHER" id="PTHR30290">
    <property type="entry name" value="PERIPLASMIC BINDING COMPONENT OF ABC TRANSPORTER"/>
    <property type="match status" value="1"/>
</dbReference>
<dbReference type="InterPro" id="IPR039424">
    <property type="entry name" value="SBP_5"/>
</dbReference>
<feature type="compositionally biased region" description="Basic and acidic residues" evidence="4">
    <location>
        <begin position="31"/>
        <end position="56"/>
    </location>
</feature>
<evidence type="ECO:0000256" key="3">
    <source>
        <dbReference type="ARBA" id="ARBA00022729"/>
    </source>
</evidence>
<feature type="signal peptide" evidence="5">
    <location>
        <begin position="1"/>
        <end position="23"/>
    </location>
</feature>
<dbReference type="InterPro" id="IPR030678">
    <property type="entry name" value="Peptide/Ni-bd"/>
</dbReference>
<comment type="similarity">
    <text evidence="1">Belongs to the bacterial solute-binding protein 5 family.</text>
</comment>
<evidence type="ECO:0000256" key="2">
    <source>
        <dbReference type="ARBA" id="ARBA00022448"/>
    </source>
</evidence>
<evidence type="ECO:0000256" key="4">
    <source>
        <dbReference type="SAM" id="MobiDB-lite"/>
    </source>
</evidence>
<dbReference type="EMBL" id="JACRTJ010000027">
    <property type="protein sequence ID" value="MBC8599963.1"/>
    <property type="molecule type" value="Genomic_DNA"/>
</dbReference>
<dbReference type="Pfam" id="PF00496">
    <property type="entry name" value="SBP_bac_5"/>
    <property type="match status" value="1"/>
</dbReference>
<keyword evidence="2" id="KW-0813">Transport</keyword>
<name>A0ABR7NV30_9FIRM</name>
<protein>
    <submittedName>
        <fullName evidence="7">ABC transporter substrate-binding protein</fullName>
    </submittedName>
</protein>
<evidence type="ECO:0000313" key="7">
    <source>
        <dbReference type="EMBL" id="MBC8599963.1"/>
    </source>
</evidence>
<dbReference type="PIRSF" id="PIRSF002741">
    <property type="entry name" value="MppA"/>
    <property type="match status" value="1"/>
</dbReference>
<accession>A0ABR7NV30</accession>
<dbReference type="SUPFAM" id="SSF53850">
    <property type="entry name" value="Periplasmic binding protein-like II"/>
    <property type="match status" value="1"/>
</dbReference>
<feature type="region of interest" description="Disordered" evidence="4">
    <location>
        <begin position="26"/>
        <end position="60"/>
    </location>
</feature>
<evidence type="ECO:0000256" key="5">
    <source>
        <dbReference type="SAM" id="SignalP"/>
    </source>
</evidence>
<keyword evidence="8" id="KW-1185">Reference proteome</keyword>
<dbReference type="Proteomes" id="UP000647491">
    <property type="component" value="Unassembled WGS sequence"/>
</dbReference>
<feature type="domain" description="Solute-binding protein family 5" evidence="6">
    <location>
        <begin position="106"/>
        <end position="437"/>
    </location>
</feature>
<proteinExistence type="inferred from homology"/>
<feature type="chain" id="PRO_5046855372" evidence="5">
    <location>
        <begin position="24"/>
        <end position="532"/>
    </location>
</feature>
<comment type="caution">
    <text evidence="7">The sequence shown here is derived from an EMBL/GenBank/DDBJ whole genome shotgun (WGS) entry which is preliminary data.</text>
</comment>
<dbReference type="Gene3D" id="3.10.105.10">
    <property type="entry name" value="Dipeptide-binding Protein, Domain 3"/>
    <property type="match status" value="1"/>
</dbReference>
<dbReference type="Gene3D" id="3.90.76.10">
    <property type="entry name" value="Dipeptide-binding Protein, Domain 1"/>
    <property type="match status" value="1"/>
</dbReference>
<dbReference type="RefSeq" id="WP_262428002.1">
    <property type="nucleotide sequence ID" value="NZ_JACRTJ010000027.1"/>
</dbReference>
<organism evidence="7 8">
    <name type="scientific">Enterocloster hominis</name>
    <name type="common">ex Liu et al. 2021</name>
    <dbReference type="NCBI Taxonomy" id="2763663"/>
    <lineage>
        <taxon>Bacteria</taxon>
        <taxon>Bacillati</taxon>
        <taxon>Bacillota</taxon>
        <taxon>Clostridia</taxon>
        <taxon>Lachnospirales</taxon>
        <taxon>Lachnospiraceae</taxon>
        <taxon>Enterocloster</taxon>
    </lineage>
</organism>
<dbReference type="CDD" id="cd00995">
    <property type="entry name" value="PBP2_NikA_DppA_OppA_like"/>
    <property type="match status" value="1"/>
</dbReference>
<gene>
    <name evidence="7" type="ORF">H8708_12125</name>
</gene>
<evidence type="ECO:0000259" key="6">
    <source>
        <dbReference type="Pfam" id="PF00496"/>
    </source>
</evidence>